<dbReference type="EMBL" id="PGGS01000538">
    <property type="protein sequence ID" value="PNH03179.1"/>
    <property type="molecule type" value="Genomic_DNA"/>
</dbReference>
<feature type="compositionally biased region" description="Gly residues" evidence="2">
    <location>
        <begin position="1732"/>
        <end position="1743"/>
    </location>
</feature>
<feature type="region of interest" description="Disordered" evidence="2">
    <location>
        <begin position="653"/>
        <end position="685"/>
    </location>
</feature>
<feature type="compositionally biased region" description="Low complexity" evidence="2">
    <location>
        <begin position="1804"/>
        <end position="1818"/>
    </location>
</feature>
<keyword evidence="5" id="KW-1185">Reference proteome</keyword>
<feature type="compositionally biased region" description="Gly residues" evidence="2">
    <location>
        <begin position="1596"/>
        <end position="1608"/>
    </location>
</feature>
<sequence>MLRTLSQQLRSRLARTKPQDNSDHDPREQPTATAACDPRAGAAACTSAEAAAAHAAPANASAPPPDSRAAFATLARPTSASAPQALTASARSLAAPAAASSGRDSSTSSRPHLRLGNLAAPPPPPRPAQQRRLGTPPPPPPWHPATLRFACPVRELRFLDWMARDSLVFSLAMHLFYMSVAMTAFTLRCVQQPPPAAAARGWGCAEQREAGVLLPAYPCEAGAGRQALHILAHAAFYYLIRPLRLRDWAILYNVLSMAAATAWLTALVASGANRRNRNQPTANRLRPSSAAGPLQRRDRRQLAPCGRCRPAVAQWAAWLRWRGAVLSATPLHCWVVALPATLVGAGPGAWWRLESYALAERAVREPLWDAAIMVLLQSGLQLRFVPMAACSTARCLAMALLGGYIQVLDAAAATATDGTTAAVAAAPSPGGGGVPPPPQQHTAPPPSAGIPLAASVATAACRNLAALLPLAAAPLAAWWWSERGQRRRFLAMEEAAEDEQGPAASAAATMCLYTAPELHGKLGAAFWSRDGAEPAEQEGASGAGGGGGSSGSRSGAGGINSGARRAFQFMSSSCDMTCSQAPDLQLSAMLSTADSLLSHRSSGSVDGRGSTDGCGGCGSAAAGEGHAARRDFSSAATCHSWWAEMETEAVVGGAGGAGRAPPRTSGGGVYDSSSGATAPPPAACVPEAPGPWWALSDEGTLPTCGEGADANNAGAAACCAGIASGSSRAASRGTAGGAPSAAAGGTRSGPATAAAAEPRPSRCGAPRTAPRTAVAVTAVAAAPGAPAGGMPGAGAGARVEVSAAAAAAAEGVRGRAAATAAATAAVLARPALRGTLHAVPLQRSGSRSAARAAAAAGANAGAALSSGGGGLARAVLGYRSVTRLQCMSVKVHHPTGSHDEYAARLAAAVGPVLFPTRLLPALQPVPHAVAAGAGGARTGGLVVVEGCVQLIAWVRGVDGTLTQQVVELTKQLAVALGLDAASVAALVQQQQQQPPQQGGQLHPQQQGVQMPQGPPPQQQEMQPQQQQQGPQLGMVESSSTPQPLLLEQLQFQPPPPQQQSLFPQFSGVQAALAAAMPDSSHLGHWALQGPTGRVATFEDHRPRTQLPGCTEAALSPAAHNSAAAFGSPAANSAAPGSAAAAALSYASAAAPCSFAASPPPAGGGGGGAYAPTPAHTPAPVPVSPLSSPPTDLELGLTSAVDQPLRLLLVRHGLLLADYSCALGSGEQVLALPVPPQPAPAVLQLVFAPAAGAATPTSPLMYDIATLLAVPPEVAAELAALSQVMRMEYGSAAAAAVATSGATWRDHYAPLISDLAYLMERAELAAAAAAAQANGGAAATDLAALAAAAAADGPAAVLRVAEHLMQYLQANAMPASLAFVVQTAHAALQLHLLAASGSGGGGGGSSAAAAAATDVQGNATPAQAPPVAVEAAGAQGSGPPAQEQPAAEAPAVQQPAVSAKAAAPDAGREQQAELAPAGAVAAGAPPSAAPAVGRLYSPFAAAMEPWPATDDEDEDQGGGGEATAAVTPSGSSLAVTTDGEGFGSSAASGSGVGSGGGGGAWERSGSAQHKLPVGLYSPFAAAMAEPWGEEEDEDEGGAGAGLGGAGGEAAGPPPQQQWEGALAPWGEGDDEDEEVSEGAGAVVSGTGSGEGAPRPPQSQPKGPAEAAATARAASPAPSAAGLKLPAGLLSPFAAAMAPWPSDDEYEAEEEQFYDAIEQQEGEEEGGEQDHGKGGGGGAPAGGVGLAAAQASVQPHDHTSCEQQRPQLVEKPWHGSAPAAAALDTHPRMAPEALKGAAAAAATAAFAAGEAPVARGGSSRSGERQRAATTATTNGAAAASAAAATAPAGAAPLCSAESIPAAPSTPYAAAATGPAVDSGGGSALQRHGNGNGSGHSSSAAAAAPLARRGTQEPPLPGTPTASTRLAAQPSSATDAAGSWLPPRNLPSAASASAAPLHREGSGRHGNAACMAPWGPVGSAGRRQSAAAEAPAHSQTGSGSDDSSRGSGDSDRAGQPGPPAGMGASGQRSPSRSSPSRSSPCRGSPSRGIPSRGSPSRGSPSRGSAECAEPFPVGAMAAGPSSPIRSSLSTRLPLSGAASRAASCFDYTLPEGLAAAKGLECFSDGSVRMDGMGGTQLPPRAGPAAAAAAARGPAPAVLTGQRMLRALLDSCRGYTTRPAVPAPPSPPPRGGAATAGGDQAITPIPSAAAAAAAAALVSSGGVHESQYGIGREAQYGLYHARQALALDGYTLAYIAVKGVVYLLVPYLLRGDIDRADLLLLSLHLLLRILSFAPKLLLLASAALAIARRKLFGWRQRALPPRPPPPQAALAAAPHWAVAWREAWVIYCGYAEMLLVTLPLAMGLLPLSGAVVQRMRGLGLEVLMDGIQRIAFDQVRTWRRLPQHTLHCALLYGLASYRLRLPVAACVLRFLLIWLAGFVTCLVVEVPRRADFTALHATAPAAAAAAAVPAGGGAVGGGVAGGAGAVVAAAGAAGALLVLLALLLAAPRFDAPPPASAAPRRASVDAALLRVQCTGLRVRRSNVEQYDSAWAARLGHLRVQATHHELDMLLSQLDELKVFLIERRPQLIHIGLHYASPLYSNNGR</sequence>
<keyword evidence="3" id="KW-0472">Membrane</keyword>
<feature type="compositionally biased region" description="Low complexity" evidence="2">
    <location>
        <begin position="1659"/>
        <end position="1682"/>
    </location>
</feature>
<feature type="region of interest" description="Disordered" evidence="2">
    <location>
        <begin position="1585"/>
        <end position="1682"/>
    </location>
</feature>
<feature type="compositionally biased region" description="Gly residues" evidence="2">
    <location>
        <begin position="1549"/>
        <end position="1559"/>
    </location>
</feature>
<evidence type="ECO:0000256" key="3">
    <source>
        <dbReference type="SAM" id="Phobius"/>
    </source>
</evidence>
<feature type="compositionally biased region" description="Pro residues" evidence="2">
    <location>
        <begin position="434"/>
        <end position="448"/>
    </location>
</feature>
<accession>A0A2J7ZSC7</accession>
<feature type="transmembrane region" description="Helical" evidence="3">
    <location>
        <begin position="2451"/>
        <end position="2472"/>
    </location>
</feature>
<dbReference type="PANTHER" id="PTHR13037">
    <property type="entry name" value="FORMIN"/>
    <property type="match status" value="1"/>
</dbReference>
<feature type="region of interest" description="Disordered" evidence="2">
    <location>
        <begin position="1863"/>
        <end position="2086"/>
    </location>
</feature>
<feature type="compositionally biased region" description="Acidic residues" evidence="2">
    <location>
        <begin position="1700"/>
        <end position="1725"/>
    </location>
</feature>
<feature type="transmembrane region" description="Helical" evidence="3">
    <location>
        <begin position="167"/>
        <end position="187"/>
    </location>
</feature>
<keyword evidence="3" id="KW-1133">Transmembrane helix</keyword>
<evidence type="ECO:0000256" key="1">
    <source>
        <dbReference type="ARBA" id="ARBA00022581"/>
    </source>
</evidence>
<feature type="compositionally biased region" description="Low complexity" evidence="2">
    <location>
        <begin position="1474"/>
        <end position="1486"/>
    </location>
</feature>
<reference evidence="4 5" key="1">
    <citation type="journal article" date="2017" name="Mol. Biol. Evol.">
        <title>The 4-celled Tetrabaena socialis nuclear genome reveals the essential components for genetic control of cell number at the origin of multicellularity in the volvocine lineage.</title>
        <authorList>
            <person name="Featherston J."/>
            <person name="Arakaki Y."/>
            <person name="Hanschen E.R."/>
            <person name="Ferris P.J."/>
            <person name="Michod R.E."/>
            <person name="Olson B.J.S.C."/>
            <person name="Nozaki H."/>
            <person name="Durand P.M."/>
        </authorList>
    </citation>
    <scope>NUCLEOTIDE SEQUENCE [LARGE SCALE GENOMIC DNA]</scope>
    <source>
        <strain evidence="4 5">NIES-571</strain>
    </source>
</reference>
<feature type="region of interest" description="Disordered" evidence="2">
    <location>
        <begin position="989"/>
        <end position="1040"/>
    </location>
</feature>
<feature type="compositionally biased region" description="Low complexity" evidence="2">
    <location>
        <begin position="1863"/>
        <end position="1873"/>
    </location>
</feature>
<feature type="transmembrane region" description="Helical" evidence="3">
    <location>
        <begin position="464"/>
        <end position="481"/>
    </location>
</feature>
<feature type="compositionally biased region" description="Low complexity" evidence="2">
    <location>
        <begin position="1418"/>
        <end position="1464"/>
    </location>
</feature>
<feature type="region of interest" description="Disordered" evidence="2">
    <location>
        <begin position="93"/>
        <end position="143"/>
    </location>
</feature>
<feature type="compositionally biased region" description="Acidic residues" evidence="2">
    <location>
        <begin position="1586"/>
        <end position="1595"/>
    </location>
</feature>
<feature type="transmembrane region" description="Helical" evidence="3">
    <location>
        <begin position="2281"/>
        <end position="2303"/>
    </location>
</feature>
<feature type="compositionally biased region" description="Polar residues" evidence="2">
    <location>
        <begin position="1525"/>
        <end position="1534"/>
    </location>
</feature>
<feature type="compositionally biased region" description="Low complexity" evidence="2">
    <location>
        <begin position="1018"/>
        <end position="1040"/>
    </location>
</feature>
<feature type="compositionally biased region" description="Gly residues" evidence="2">
    <location>
        <begin position="541"/>
        <end position="558"/>
    </location>
</feature>
<feature type="compositionally biased region" description="Low complexity" evidence="2">
    <location>
        <begin position="32"/>
        <end position="68"/>
    </location>
</feature>
<feature type="compositionally biased region" description="Low complexity" evidence="2">
    <location>
        <begin position="93"/>
        <end position="109"/>
    </location>
</feature>
<feature type="compositionally biased region" description="Low complexity" evidence="2">
    <location>
        <begin position="729"/>
        <end position="756"/>
    </location>
</feature>
<feature type="region of interest" description="Disordered" evidence="2">
    <location>
        <begin position="275"/>
        <end position="298"/>
    </location>
</feature>
<feature type="transmembrane region" description="Helical" evidence="3">
    <location>
        <begin position="2417"/>
        <end position="2439"/>
    </location>
</feature>
<feature type="compositionally biased region" description="Acidic residues" evidence="2">
    <location>
        <begin position="1626"/>
        <end position="1635"/>
    </location>
</feature>
<feature type="region of interest" description="Disordered" evidence="2">
    <location>
        <begin position="2174"/>
        <end position="2194"/>
    </location>
</feature>
<feature type="transmembrane region" description="Helical" evidence="3">
    <location>
        <begin position="2240"/>
        <end position="2261"/>
    </location>
</feature>
<feature type="region of interest" description="Disordered" evidence="2">
    <location>
        <begin position="422"/>
        <end position="449"/>
    </location>
</feature>
<feature type="region of interest" description="Disordered" evidence="2">
    <location>
        <begin position="1"/>
        <end position="68"/>
    </location>
</feature>
<keyword evidence="3" id="KW-0812">Transmembrane</keyword>
<feature type="transmembrane region" description="Helical" evidence="3">
    <location>
        <begin position="2478"/>
        <end position="2502"/>
    </location>
</feature>
<comment type="caution">
    <text evidence="4">The sequence shown here is derived from an EMBL/GenBank/DDBJ whole genome shotgun (WGS) entry which is preliminary data.</text>
</comment>
<keyword evidence="1" id="KW-0945">Host-virus interaction</keyword>
<feature type="compositionally biased region" description="Polar residues" evidence="2">
    <location>
        <begin position="1917"/>
        <end position="1931"/>
    </location>
</feature>
<dbReference type="OrthoDB" id="553159at2759"/>
<feature type="compositionally biased region" description="Basic and acidic residues" evidence="2">
    <location>
        <begin position="1999"/>
        <end position="2009"/>
    </location>
</feature>
<feature type="compositionally biased region" description="Low complexity" evidence="2">
    <location>
        <begin position="1"/>
        <end position="11"/>
    </location>
</feature>
<evidence type="ECO:0000313" key="4">
    <source>
        <dbReference type="EMBL" id="PNH03179.1"/>
    </source>
</evidence>
<feature type="compositionally biased region" description="Low complexity" evidence="2">
    <location>
        <begin position="1825"/>
        <end position="1842"/>
    </location>
</feature>
<evidence type="ECO:0000313" key="5">
    <source>
        <dbReference type="Proteomes" id="UP000236333"/>
    </source>
</evidence>
<feature type="compositionally biased region" description="Pro residues" evidence="2">
    <location>
        <begin position="2177"/>
        <end position="2186"/>
    </location>
</feature>
<protein>
    <submittedName>
        <fullName evidence="4">Uncharacterized protein</fullName>
    </submittedName>
</protein>
<feature type="region of interest" description="Disordered" evidence="2">
    <location>
        <begin position="1161"/>
        <end position="1189"/>
    </location>
</feature>
<feature type="transmembrane region" description="Helical" evidence="3">
    <location>
        <begin position="2340"/>
        <end position="2361"/>
    </location>
</feature>
<feature type="region of interest" description="Disordered" evidence="2">
    <location>
        <begin position="1698"/>
        <end position="1781"/>
    </location>
</feature>
<proteinExistence type="predicted"/>
<feature type="region of interest" description="Disordered" evidence="2">
    <location>
        <begin position="1416"/>
        <end position="1486"/>
    </location>
</feature>
<feature type="region of interest" description="Disordered" evidence="2">
    <location>
        <begin position="1804"/>
        <end position="1842"/>
    </location>
</feature>
<feature type="transmembrane region" description="Helical" evidence="3">
    <location>
        <begin position="249"/>
        <end position="269"/>
    </location>
</feature>
<evidence type="ECO:0000256" key="2">
    <source>
        <dbReference type="SAM" id="MobiDB-lite"/>
    </source>
</evidence>
<feature type="compositionally biased region" description="Low complexity" evidence="2">
    <location>
        <begin position="2018"/>
        <end position="2061"/>
    </location>
</feature>
<feature type="region of interest" description="Disordered" evidence="2">
    <location>
        <begin position="1504"/>
        <end position="1564"/>
    </location>
</feature>
<feature type="compositionally biased region" description="Low complexity" evidence="2">
    <location>
        <begin position="1892"/>
        <end position="1901"/>
    </location>
</feature>
<feature type="region of interest" description="Disordered" evidence="2">
    <location>
        <begin position="531"/>
        <end position="558"/>
    </location>
</feature>
<dbReference type="Proteomes" id="UP000236333">
    <property type="component" value="Unassembled WGS sequence"/>
</dbReference>
<gene>
    <name evidence="4" type="ORF">TSOC_010773</name>
</gene>
<feature type="region of interest" description="Disordered" evidence="2">
    <location>
        <begin position="729"/>
        <end position="769"/>
    </location>
</feature>
<feature type="compositionally biased region" description="Basic and acidic residues" evidence="2">
    <location>
        <begin position="17"/>
        <end position="28"/>
    </location>
</feature>
<name>A0A2J7ZSC7_9CHLO</name>
<organism evidence="4 5">
    <name type="scientific">Tetrabaena socialis</name>
    <dbReference type="NCBI Taxonomy" id="47790"/>
    <lineage>
        <taxon>Eukaryota</taxon>
        <taxon>Viridiplantae</taxon>
        <taxon>Chlorophyta</taxon>
        <taxon>core chlorophytes</taxon>
        <taxon>Chlorophyceae</taxon>
        <taxon>CS clade</taxon>
        <taxon>Chlamydomonadales</taxon>
        <taxon>Tetrabaenaceae</taxon>
        <taxon>Tetrabaena</taxon>
    </lineage>
</organism>
<feature type="compositionally biased region" description="Low complexity" evidence="2">
    <location>
        <begin position="989"/>
        <end position="1011"/>
    </location>
</feature>
<dbReference type="PANTHER" id="PTHR13037:SF24">
    <property type="entry name" value="POLYCOMB PROTEIN PCL-RELATED"/>
    <property type="match status" value="1"/>
</dbReference>